<keyword evidence="1" id="KW-1133">Transmembrane helix</keyword>
<reference evidence="3" key="1">
    <citation type="submission" date="2020-02" db="EMBL/GenBank/DDBJ databases">
        <authorList>
            <person name="Palmer J.M."/>
        </authorList>
    </citation>
    <scope>NUCLEOTIDE SEQUENCE</scope>
    <source>
        <strain evidence="3">EPUS1.4</strain>
        <tissue evidence="3">Thallus</tissue>
    </source>
</reference>
<dbReference type="PANTHER" id="PTHR47356">
    <property type="entry name" value="FAD-DEPENDENT MONOOXYGENASE ASQG-RELATED"/>
    <property type="match status" value="1"/>
</dbReference>
<dbReference type="EMBL" id="JAACFV010000052">
    <property type="protein sequence ID" value="KAF7508604.1"/>
    <property type="molecule type" value="Genomic_DNA"/>
</dbReference>
<keyword evidence="2" id="KW-0732">Signal</keyword>
<dbReference type="PANTHER" id="PTHR47356:SF2">
    <property type="entry name" value="FAD-BINDING DOMAIN-CONTAINING PROTEIN-RELATED"/>
    <property type="match status" value="1"/>
</dbReference>
<dbReference type="SUPFAM" id="SSF51905">
    <property type="entry name" value="FAD/NAD(P)-binding domain"/>
    <property type="match status" value="1"/>
</dbReference>
<dbReference type="InterPro" id="IPR036188">
    <property type="entry name" value="FAD/NAD-bd_sf"/>
</dbReference>
<gene>
    <name evidence="3" type="ORF">GJ744_009153</name>
</gene>
<dbReference type="AlphaFoldDB" id="A0A8H7AI83"/>
<proteinExistence type="predicted"/>
<evidence type="ECO:0000313" key="4">
    <source>
        <dbReference type="Proteomes" id="UP000606974"/>
    </source>
</evidence>
<feature type="chain" id="PRO_5034008972" description="FAD-binding domain-containing protein" evidence="2">
    <location>
        <begin position="25"/>
        <end position="233"/>
    </location>
</feature>
<accession>A0A8H7AI83</accession>
<evidence type="ECO:0000256" key="2">
    <source>
        <dbReference type="SAM" id="SignalP"/>
    </source>
</evidence>
<evidence type="ECO:0000256" key="1">
    <source>
        <dbReference type="SAM" id="Phobius"/>
    </source>
</evidence>
<keyword evidence="1" id="KW-0472">Membrane</keyword>
<organism evidence="3 4">
    <name type="scientific">Endocarpon pusillum</name>
    <dbReference type="NCBI Taxonomy" id="364733"/>
    <lineage>
        <taxon>Eukaryota</taxon>
        <taxon>Fungi</taxon>
        <taxon>Dikarya</taxon>
        <taxon>Ascomycota</taxon>
        <taxon>Pezizomycotina</taxon>
        <taxon>Eurotiomycetes</taxon>
        <taxon>Chaetothyriomycetidae</taxon>
        <taxon>Verrucariales</taxon>
        <taxon>Verrucariaceae</taxon>
        <taxon>Endocarpon</taxon>
    </lineage>
</organism>
<dbReference type="GO" id="GO:0004497">
    <property type="term" value="F:monooxygenase activity"/>
    <property type="evidence" value="ECO:0007669"/>
    <property type="project" value="InterPro"/>
</dbReference>
<feature type="transmembrane region" description="Helical" evidence="1">
    <location>
        <begin position="200"/>
        <end position="223"/>
    </location>
</feature>
<keyword evidence="4" id="KW-1185">Reference proteome</keyword>
<dbReference type="InterPro" id="IPR050562">
    <property type="entry name" value="FAD_mOase_fung"/>
</dbReference>
<evidence type="ECO:0000313" key="3">
    <source>
        <dbReference type="EMBL" id="KAF7508604.1"/>
    </source>
</evidence>
<name>A0A8H7AI83_9EURO</name>
<feature type="signal peptide" evidence="2">
    <location>
        <begin position="1"/>
        <end position="24"/>
    </location>
</feature>
<protein>
    <recommendedName>
        <fullName evidence="5">FAD-binding domain-containing protein</fullName>
    </recommendedName>
</protein>
<evidence type="ECO:0008006" key="5">
    <source>
        <dbReference type="Google" id="ProtNLM"/>
    </source>
</evidence>
<dbReference type="Gene3D" id="3.50.50.60">
    <property type="entry name" value="FAD/NAD(P)-binding domain"/>
    <property type="match status" value="1"/>
</dbReference>
<dbReference type="Proteomes" id="UP000606974">
    <property type="component" value="Unassembled WGS sequence"/>
</dbReference>
<dbReference type="OrthoDB" id="10029326at2759"/>
<keyword evidence="1" id="KW-0812">Transmembrane</keyword>
<comment type="caution">
    <text evidence="3">The sequence shown here is derived from an EMBL/GenBank/DDBJ whole genome shotgun (WGS) entry which is preliminary data.</text>
</comment>
<sequence>MVIIGKGGRVFWFLFGCLPKVCRAVWAISGRKGKTTPWFLWRKETMPIGPGPKGRFACVGDSIHKMTPNSGADGNAAIESAAALANAINSLKIAACNPCLEDVSHIMMGYQERKFRVSESINTAHQLTRLHALKGLKERLIAKYALPIGGDLLADLCADGWIGSTMLNYLPPPPRSLCGTMPFNPSQGVGKHESPLRRAIFALPLLAVGIWCFVVLMSLLPLVCSQKYLNPDV</sequence>